<reference evidence="4" key="1">
    <citation type="submission" date="2020-10" db="EMBL/GenBank/DDBJ databases">
        <title>Taxonomic study of unclassified bacteria belonging to the class Ktedonobacteria.</title>
        <authorList>
            <person name="Yabe S."/>
            <person name="Wang C.M."/>
            <person name="Zheng Y."/>
            <person name="Sakai Y."/>
            <person name="Cavaletti L."/>
            <person name="Monciardini P."/>
            <person name="Donadio S."/>
        </authorList>
    </citation>
    <scope>NUCLEOTIDE SEQUENCE</scope>
    <source>
        <strain evidence="4">SOSP1-1</strain>
    </source>
</reference>
<feature type="domain" description="SHSP" evidence="3">
    <location>
        <begin position="34"/>
        <end position="145"/>
    </location>
</feature>
<protein>
    <submittedName>
        <fullName evidence="4">Molecular chaperone</fullName>
    </submittedName>
</protein>
<evidence type="ECO:0000313" key="4">
    <source>
        <dbReference type="EMBL" id="GHO42649.1"/>
    </source>
</evidence>
<proteinExistence type="inferred from homology"/>
<comment type="similarity">
    <text evidence="1 2">Belongs to the small heat shock protein (HSP20) family.</text>
</comment>
<comment type="caution">
    <text evidence="4">The sequence shown here is derived from an EMBL/GenBank/DDBJ whole genome shotgun (WGS) entry which is preliminary data.</text>
</comment>
<organism evidence="4 5">
    <name type="scientific">Ktedonospora formicarum</name>
    <dbReference type="NCBI Taxonomy" id="2778364"/>
    <lineage>
        <taxon>Bacteria</taxon>
        <taxon>Bacillati</taxon>
        <taxon>Chloroflexota</taxon>
        <taxon>Ktedonobacteria</taxon>
        <taxon>Ktedonobacterales</taxon>
        <taxon>Ktedonobacteraceae</taxon>
        <taxon>Ktedonospora</taxon>
    </lineage>
</organism>
<evidence type="ECO:0000259" key="3">
    <source>
        <dbReference type="PROSITE" id="PS01031"/>
    </source>
</evidence>
<evidence type="ECO:0000313" key="5">
    <source>
        <dbReference type="Proteomes" id="UP000612362"/>
    </source>
</evidence>
<dbReference type="Pfam" id="PF00011">
    <property type="entry name" value="HSP20"/>
    <property type="match status" value="1"/>
</dbReference>
<dbReference type="AlphaFoldDB" id="A0A8J3HZ95"/>
<dbReference type="CDD" id="cd06464">
    <property type="entry name" value="ACD_sHsps-like"/>
    <property type="match status" value="1"/>
</dbReference>
<dbReference type="InterPro" id="IPR031107">
    <property type="entry name" value="Small_HSP"/>
</dbReference>
<dbReference type="SUPFAM" id="SSF49764">
    <property type="entry name" value="HSP20-like chaperones"/>
    <property type="match status" value="1"/>
</dbReference>
<dbReference type="RefSeq" id="WP_220192168.1">
    <property type="nucleotide sequence ID" value="NZ_BNJF01000001.1"/>
</dbReference>
<dbReference type="Gene3D" id="2.60.40.790">
    <property type="match status" value="1"/>
</dbReference>
<accession>A0A8J3HZ95</accession>
<gene>
    <name evidence="4" type="ORF">KSX_08120</name>
</gene>
<dbReference type="EMBL" id="BNJF01000001">
    <property type="protein sequence ID" value="GHO42649.1"/>
    <property type="molecule type" value="Genomic_DNA"/>
</dbReference>
<dbReference type="InterPro" id="IPR008978">
    <property type="entry name" value="HSP20-like_chaperone"/>
</dbReference>
<dbReference type="PANTHER" id="PTHR11527">
    <property type="entry name" value="HEAT-SHOCK PROTEIN 20 FAMILY MEMBER"/>
    <property type="match status" value="1"/>
</dbReference>
<sequence length="146" mass="16504">MANITRYNPFNEFVTLRDAMDRLFEDSVLTPRSFNAFNRVTPANLYETAEEFTLQVPMPGVNPDNVEINVQQDTISLKWRSKVEIPEGATVHHHGFQTSEYQQSFTVPTPISADKANASYHDGILTLRLPKAEHARARTIKVSATN</sequence>
<dbReference type="PROSITE" id="PS01031">
    <property type="entry name" value="SHSP"/>
    <property type="match status" value="1"/>
</dbReference>
<keyword evidence="5" id="KW-1185">Reference proteome</keyword>
<evidence type="ECO:0000256" key="1">
    <source>
        <dbReference type="PROSITE-ProRule" id="PRU00285"/>
    </source>
</evidence>
<evidence type="ECO:0000256" key="2">
    <source>
        <dbReference type="RuleBase" id="RU003616"/>
    </source>
</evidence>
<dbReference type="InterPro" id="IPR002068">
    <property type="entry name" value="A-crystallin/Hsp20_dom"/>
</dbReference>
<name>A0A8J3HZ95_9CHLR</name>
<dbReference type="Proteomes" id="UP000612362">
    <property type="component" value="Unassembled WGS sequence"/>
</dbReference>